<evidence type="ECO:0000256" key="2">
    <source>
        <dbReference type="ARBA" id="ARBA00006576"/>
    </source>
</evidence>
<dbReference type="Gene3D" id="3.40.140.10">
    <property type="entry name" value="Cytidine Deaminase, domain 2"/>
    <property type="match status" value="1"/>
</dbReference>
<dbReference type="GO" id="GO:0006220">
    <property type="term" value="P:pyrimidine nucleotide metabolic process"/>
    <property type="evidence" value="ECO:0007669"/>
    <property type="project" value="InterPro"/>
</dbReference>
<evidence type="ECO:0000256" key="1">
    <source>
        <dbReference type="ARBA" id="ARBA00001947"/>
    </source>
</evidence>
<dbReference type="PROSITE" id="PS51747">
    <property type="entry name" value="CYT_DCMP_DEAMINASES_2"/>
    <property type="match status" value="1"/>
</dbReference>
<gene>
    <name evidence="7" type="ORF">MSTHC_1364</name>
</gene>
<dbReference type="HOGENOM" id="CLU_047993_2_3_2"/>
<evidence type="ECO:0000256" key="4">
    <source>
        <dbReference type="ARBA" id="ARBA00022801"/>
    </source>
</evidence>
<comment type="cofactor">
    <cofactor evidence="1">
        <name>Zn(2+)</name>
        <dbReference type="ChEBI" id="CHEBI:29105"/>
    </cofactor>
</comment>
<dbReference type="GeneID" id="41602700"/>
<evidence type="ECO:0000313" key="8">
    <source>
        <dbReference type="Proteomes" id="UP000056925"/>
    </source>
</evidence>
<dbReference type="InterPro" id="IPR035105">
    <property type="entry name" value="Deoxycytidylate_deaminase_dom"/>
</dbReference>
<dbReference type="EMBL" id="CP009502">
    <property type="protein sequence ID" value="AKB15682.1"/>
    <property type="molecule type" value="Genomic_DNA"/>
</dbReference>
<dbReference type="RefSeq" id="WP_048167678.1">
    <property type="nucleotide sequence ID" value="NZ_CP009502.1"/>
</dbReference>
<evidence type="ECO:0000259" key="6">
    <source>
        <dbReference type="PROSITE" id="PS51747"/>
    </source>
</evidence>
<dbReference type="Pfam" id="PF00383">
    <property type="entry name" value="dCMP_cyt_deam_1"/>
    <property type="match status" value="1"/>
</dbReference>
<organism evidence="7 8">
    <name type="scientific">Methanosarcina thermophila CHTI-55</name>
    <dbReference type="NCBI Taxonomy" id="1434121"/>
    <lineage>
        <taxon>Archaea</taxon>
        <taxon>Methanobacteriati</taxon>
        <taxon>Methanobacteriota</taxon>
        <taxon>Stenosarchaea group</taxon>
        <taxon>Methanomicrobia</taxon>
        <taxon>Methanosarcinales</taxon>
        <taxon>Methanosarcinaceae</taxon>
        <taxon>Methanosarcina</taxon>
    </lineage>
</organism>
<proteinExistence type="inferred from homology"/>
<name>A0A0E3NF39_METTE</name>
<dbReference type="PIRSF" id="PIRSF006019">
    <property type="entry name" value="dCMP_deaminase"/>
    <property type="match status" value="1"/>
</dbReference>
<dbReference type="CDD" id="cd01286">
    <property type="entry name" value="deoxycytidylate_deaminase"/>
    <property type="match status" value="1"/>
</dbReference>
<dbReference type="GO" id="GO:0004132">
    <property type="term" value="F:dCMP deaminase activity"/>
    <property type="evidence" value="ECO:0007669"/>
    <property type="project" value="UniProtKB-EC"/>
</dbReference>
<dbReference type="InterPro" id="IPR015517">
    <property type="entry name" value="dCMP_deaminase-rel"/>
</dbReference>
<protein>
    <submittedName>
        <fullName evidence="7">dCMP deaminase</fullName>
        <ecNumber evidence="7">3.5.4.12</ecNumber>
    </submittedName>
</protein>
<dbReference type="EC" id="3.5.4.12" evidence="7"/>
<comment type="similarity">
    <text evidence="2">Belongs to the cytidine and deoxycytidylate deaminase family.</text>
</comment>
<evidence type="ECO:0000313" key="7">
    <source>
        <dbReference type="EMBL" id="AKB15682.1"/>
    </source>
</evidence>
<dbReference type="GO" id="GO:0005737">
    <property type="term" value="C:cytoplasm"/>
    <property type="evidence" value="ECO:0007669"/>
    <property type="project" value="TreeGrafter"/>
</dbReference>
<dbReference type="PATRIC" id="fig|1434121.4.peg.1683"/>
<dbReference type="KEGG" id="mthe:MSTHC_1364"/>
<dbReference type="InterPro" id="IPR016193">
    <property type="entry name" value="Cytidine_deaminase-like"/>
</dbReference>
<accession>A0A0E3NF39</accession>
<dbReference type="InterPro" id="IPR016473">
    <property type="entry name" value="dCMP_deaminase"/>
</dbReference>
<feature type="domain" description="CMP/dCMP-type deaminase" evidence="6">
    <location>
        <begin position="6"/>
        <end position="140"/>
    </location>
</feature>
<dbReference type="GO" id="GO:0008270">
    <property type="term" value="F:zinc ion binding"/>
    <property type="evidence" value="ECO:0007669"/>
    <property type="project" value="InterPro"/>
</dbReference>
<dbReference type="AlphaFoldDB" id="A0A0E3NF39"/>
<dbReference type="InterPro" id="IPR016192">
    <property type="entry name" value="APOBEC/CMP_deaminase_Zn-bd"/>
</dbReference>
<evidence type="ECO:0000256" key="3">
    <source>
        <dbReference type="ARBA" id="ARBA00022723"/>
    </source>
</evidence>
<dbReference type="PANTHER" id="PTHR11086:SF18">
    <property type="entry name" value="DEOXYCYTIDYLATE DEAMINASE"/>
    <property type="match status" value="1"/>
</dbReference>
<dbReference type="InterPro" id="IPR002125">
    <property type="entry name" value="CMP_dCMP_dom"/>
</dbReference>
<sequence length="167" mass="18606">MIERPSLDEYFLEIAFVVGKRATCLRNNVGAVIVRDKRILSTGYNGAPSGMEHCLEIGCIRDMENIPSGTRQEKCRAVHAEQNAIIQAAIHGVSIAGATIYCTHQPCILCTKMIINSNIKRVVYATVYPDVDSLKFFRDAGVEVEYMPFKLKHEISRGDNLQDLTTS</sequence>
<reference evidence="7 8" key="1">
    <citation type="submission" date="2014-07" db="EMBL/GenBank/DDBJ databases">
        <title>Methanogenic archaea and the global carbon cycle.</title>
        <authorList>
            <person name="Henriksen J.R."/>
            <person name="Luke J."/>
            <person name="Reinhart S."/>
            <person name="Benedict M.N."/>
            <person name="Youngblut N.D."/>
            <person name="Metcalf M.E."/>
            <person name="Whitaker R.J."/>
            <person name="Metcalf W.W."/>
        </authorList>
    </citation>
    <scope>NUCLEOTIDE SEQUENCE [LARGE SCALE GENOMIC DNA]</scope>
    <source>
        <strain evidence="7 8">CHTI-55</strain>
    </source>
</reference>
<dbReference type="PROSITE" id="PS00903">
    <property type="entry name" value="CYT_DCMP_DEAMINASES_1"/>
    <property type="match status" value="1"/>
</dbReference>
<dbReference type="SUPFAM" id="SSF53927">
    <property type="entry name" value="Cytidine deaminase-like"/>
    <property type="match status" value="1"/>
</dbReference>
<keyword evidence="4 7" id="KW-0378">Hydrolase</keyword>
<dbReference type="PANTHER" id="PTHR11086">
    <property type="entry name" value="DEOXYCYTIDYLATE DEAMINASE-RELATED"/>
    <property type="match status" value="1"/>
</dbReference>
<evidence type="ECO:0000256" key="5">
    <source>
        <dbReference type="ARBA" id="ARBA00022833"/>
    </source>
</evidence>
<keyword evidence="5" id="KW-0862">Zinc</keyword>
<keyword evidence="3" id="KW-0479">Metal-binding</keyword>
<dbReference type="Proteomes" id="UP000056925">
    <property type="component" value="Chromosome"/>
</dbReference>